<dbReference type="PANTHER" id="PTHR31635:SF196">
    <property type="entry name" value="REVERSE TRANSCRIPTASE DOMAIN-CONTAINING PROTEIN-RELATED"/>
    <property type="match status" value="1"/>
</dbReference>
<dbReference type="EMBL" id="KV467284">
    <property type="protein sequence ID" value="OCT56389.1"/>
    <property type="molecule type" value="Genomic_DNA"/>
</dbReference>
<organism evidence="1">
    <name type="scientific">Xenopus laevis</name>
    <name type="common">African clawed frog</name>
    <dbReference type="NCBI Taxonomy" id="8355"/>
    <lineage>
        <taxon>Eukaryota</taxon>
        <taxon>Metazoa</taxon>
        <taxon>Chordata</taxon>
        <taxon>Craniata</taxon>
        <taxon>Vertebrata</taxon>
        <taxon>Euteleostomi</taxon>
        <taxon>Amphibia</taxon>
        <taxon>Batrachia</taxon>
        <taxon>Anura</taxon>
        <taxon>Pipoidea</taxon>
        <taxon>Pipidae</taxon>
        <taxon>Xenopodinae</taxon>
        <taxon>Xenopus</taxon>
        <taxon>Xenopus</taxon>
    </lineage>
</organism>
<protein>
    <submittedName>
        <fullName evidence="1">Uncharacterized protein</fullName>
    </submittedName>
</protein>
<proteinExistence type="predicted"/>
<dbReference type="AlphaFoldDB" id="A0A974GZB1"/>
<evidence type="ECO:0000313" key="1">
    <source>
        <dbReference type="EMBL" id="OCT56389.1"/>
    </source>
</evidence>
<accession>A0A974GZB1</accession>
<dbReference type="Proteomes" id="UP000694892">
    <property type="component" value="Unassembled WGS sequence"/>
</dbReference>
<name>A0A974GZB1_XENLA</name>
<dbReference type="PANTHER" id="PTHR31635">
    <property type="entry name" value="REVERSE TRANSCRIPTASE DOMAIN-CONTAINING PROTEIN-RELATED"/>
    <property type="match status" value="1"/>
</dbReference>
<gene>
    <name evidence="1" type="ORF">XELAEV_18000167mg</name>
</gene>
<reference evidence="1" key="1">
    <citation type="submission" date="2016-05" db="EMBL/GenBank/DDBJ databases">
        <title>WGS assembly of Xenopus laevis.</title>
        <authorList>
            <person name="Session A."/>
            <person name="Uno Y."/>
            <person name="Kwon T."/>
            <person name="Chapman J."/>
            <person name="Toyoda A."/>
            <person name="Takahashi S."/>
            <person name="Fukui A."/>
            <person name="Hikosaka A."/>
            <person name="Putnam N."/>
            <person name="Stites J."/>
            <person name="Van Heeringen S."/>
            <person name="Quigley I."/>
            <person name="Heinz S."/>
            <person name="Hellsten U."/>
            <person name="Lyons J."/>
            <person name="Suzuki A."/>
            <person name="Kondo M."/>
            <person name="Ogino H."/>
            <person name="Ochi H."/>
            <person name="Bogdanovic O."/>
            <person name="Lister R."/>
            <person name="Georgiou G."/>
            <person name="Paranjpe S."/>
            <person name="Van Kruijsbergen I."/>
            <person name="Mozaffari S."/>
            <person name="Shu S."/>
            <person name="Schmutz J."/>
            <person name="Jenkins J."/>
            <person name="Grimwood J."/>
            <person name="Carlson J."/>
            <person name="Mitros T."/>
            <person name="Simakov O."/>
            <person name="Heald R."/>
            <person name="Miller K."/>
            <person name="Haudenschild C."/>
            <person name="Kuroki Y."/>
            <person name="Tanaka T."/>
            <person name="Michiue T."/>
            <person name="Watanabe M."/>
            <person name="Kinoshita T."/>
            <person name="Ohta Y."/>
            <person name="Mawaribuchi S."/>
            <person name="Suzuki Y."/>
            <person name="Haramoto Y."/>
            <person name="Yamamoto T."/>
            <person name="Takagi C."/>
            <person name="Kitzman J."/>
            <person name="Shendure J."/>
            <person name="Nakayama T."/>
            <person name="Izutsu Y."/>
            <person name="Robert J."/>
            <person name="Dichmann D."/>
            <person name="Flajnik M."/>
            <person name="Houston D."/>
            <person name="Marcotte E."/>
            <person name="Wallingford J."/>
            <person name="Ito Y."/>
            <person name="Asashima M."/>
            <person name="Ueno N."/>
            <person name="Matsuda Y."/>
            <person name="Jan Veenstra G."/>
            <person name="Fujiyama A."/>
            <person name="Harland R."/>
            <person name="Taira M."/>
            <person name="Rokhsar D.S."/>
        </authorList>
    </citation>
    <scope>NUCLEOTIDE SEQUENCE</scope>
    <source>
        <strain evidence="1">J</strain>
        <tissue evidence="1">Blood</tissue>
    </source>
</reference>
<sequence>MTYAEDILKEADQTKLTYVIAQRQCARAQWKCNIKSQLYHKFALYKKGDKNGKLLALLAREDYSRPAIHAINKNETELITNPIEINQNLAEYYQNLYTTKLEKTPSEIANYLQNLDLPNLSLEHRTFLDSPIQEQETLEAIAALPQGKTPGPDGIPNMWYLNYATLLIITDVFGPLRH</sequence>